<keyword evidence="3" id="KW-1185">Reference proteome</keyword>
<reference evidence="2" key="1">
    <citation type="journal article" date="2023" name="Int. J. Syst. Evol. Microbiol.">
        <title>Streptomyces meridianus sp. nov. isolated from brackish water of the Tagus estuary in Alcochete, Portugal.</title>
        <authorList>
            <person name="Santos J.D.N."/>
            <person name="Klimek D."/>
            <person name="Calusinska M."/>
            <person name="Lobo Da Cunha A."/>
            <person name="Catita J."/>
            <person name="Goncalves H."/>
            <person name="Gonzalez I."/>
            <person name="Reyes F."/>
            <person name="Lage O.M."/>
        </authorList>
    </citation>
    <scope>NUCLEOTIDE SEQUENCE</scope>
    <source>
        <strain evidence="2">MTZ3.1</strain>
    </source>
</reference>
<dbReference type="CDD" id="cd04301">
    <property type="entry name" value="NAT_SF"/>
    <property type="match status" value="1"/>
</dbReference>
<name>A0ABT0XC19_9ACTN</name>
<dbReference type="SUPFAM" id="SSF55729">
    <property type="entry name" value="Acyl-CoA N-acyltransferases (Nat)"/>
    <property type="match status" value="1"/>
</dbReference>
<protein>
    <submittedName>
        <fullName evidence="2">GNAT family N-acetyltransferase</fullName>
    </submittedName>
</protein>
<evidence type="ECO:0000259" key="1">
    <source>
        <dbReference type="PROSITE" id="PS51186"/>
    </source>
</evidence>
<evidence type="ECO:0000313" key="2">
    <source>
        <dbReference type="EMBL" id="MCM2580061.1"/>
    </source>
</evidence>
<accession>A0ABT0XC19</accession>
<feature type="domain" description="N-acetyltransferase" evidence="1">
    <location>
        <begin position="3"/>
        <end position="180"/>
    </location>
</feature>
<dbReference type="Gene3D" id="3.40.630.30">
    <property type="match status" value="1"/>
</dbReference>
<dbReference type="RefSeq" id="WP_251418542.1">
    <property type="nucleotide sequence ID" value="NZ_JAMQGM010000050.1"/>
</dbReference>
<dbReference type="EMBL" id="JAMQGM010000050">
    <property type="protein sequence ID" value="MCM2580061.1"/>
    <property type="molecule type" value="Genomic_DNA"/>
</dbReference>
<evidence type="ECO:0000313" key="3">
    <source>
        <dbReference type="Proteomes" id="UP001167160"/>
    </source>
</evidence>
<dbReference type="Pfam" id="PF00583">
    <property type="entry name" value="Acetyltransf_1"/>
    <property type="match status" value="1"/>
</dbReference>
<dbReference type="PROSITE" id="PS51186">
    <property type="entry name" value="GNAT"/>
    <property type="match status" value="1"/>
</dbReference>
<gene>
    <name evidence="2" type="ORF">M1E25_22385</name>
</gene>
<organism evidence="2 3">
    <name type="scientific">Streptomyces meridianus</name>
    <dbReference type="NCBI Taxonomy" id="2938945"/>
    <lineage>
        <taxon>Bacteria</taxon>
        <taxon>Bacillati</taxon>
        <taxon>Actinomycetota</taxon>
        <taxon>Actinomycetes</taxon>
        <taxon>Kitasatosporales</taxon>
        <taxon>Streptomycetaceae</taxon>
        <taxon>Streptomyces</taxon>
    </lineage>
</organism>
<sequence length="183" mass="20343">MDLTVRPVRADEWRQVRDLRLTALRDPTAPIAFLETYEAAAAESDAFWQDRASRSAEGDSARQFVAEDTDGVWQGTVTALVERPGTVSPLGNRVELLQTHLVGVFVRPDGRGTGLAHRLFEAALAWSWSLPVERARLYVHGENARAQAMYRSAGFSRTGRCIPCTSPYGGREWEMAISRPAVR</sequence>
<dbReference type="InterPro" id="IPR016181">
    <property type="entry name" value="Acyl_CoA_acyltransferase"/>
</dbReference>
<comment type="caution">
    <text evidence="2">The sequence shown here is derived from an EMBL/GenBank/DDBJ whole genome shotgun (WGS) entry which is preliminary data.</text>
</comment>
<dbReference type="Proteomes" id="UP001167160">
    <property type="component" value="Unassembled WGS sequence"/>
</dbReference>
<proteinExistence type="predicted"/>
<dbReference type="InterPro" id="IPR000182">
    <property type="entry name" value="GNAT_dom"/>
</dbReference>